<organism evidence="1 2">
    <name type="scientific">Jiangella anatolica</name>
    <dbReference type="NCBI Taxonomy" id="2670374"/>
    <lineage>
        <taxon>Bacteria</taxon>
        <taxon>Bacillati</taxon>
        <taxon>Actinomycetota</taxon>
        <taxon>Actinomycetes</taxon>
        <taxon>Jiangellales</taxon>
        <taxon>Jiangellaceae</taxon>
        <taxon>Jiangella</taxon>
    </lineage>
</organism>
<gene>
    <name evidence="1" type="ORF">C1I92_10015</name>
</gene>
<proteinExistence type="predicted"/>
<evidence type="ECO:0000313" key="1">
    <source>
        <dbReference type="EMBL" id="PZF84176.1"/>
    </source>
</evidence>
<dbReference type="Proteomes" id="UP000248764">
    <property type="component" value="Unassembled WGS sequence"/>
</dbReference>
<reference evidence="1 2" key="1">
    <citation type="submission" date="2018-01" db="EMBL/GenBank/DDBJ databases">
        <title>Draft genome sequence of Jiangella sp. GTF31.</title>
        <authorList>
            <person name="Sahin N."/>
            <person name="Ay H."/>
            <person name="Saygin H."/>
        </authorList>
    </citation>
    <scope>NUCLEOTIDE SEQUENCE [LARGE SCALE GENOMIC DNA]</scope>
    <source>
        <strain evidence="1 2">GTF31</strain>
    </source>
</reference>
<name>A0A2W2CET7_9ACTN</name>
<dbReference type="RefSeq" id="WP_111254519.1">
    <property type="nucleotide sequence ID" value="NZ_POTW01000018.1"/>
</dbReference>
<sequence>MNYELAPNYSNRNGATISDLIDALGNSDLPAPDGRQIAAIVYEDELPAVKVGEGRNLSVDNPGTGGHGYWLDDSDPDLLRRIGRSGMLASEAIARHIEARDTAAKEQERAEEERVRRLAEELVTVARNEEGIESAWGAMSPARQNGWLAVARHVLAGEEAGR</sequence>
<keyword evidence="2" id="KW-1185">Reference proteome</keyword>
<dbReference type="AlphaFoldDB" id="A0A2W2CET7"/>
<protein>
    <submittedName>
        <fullName evidence="1">Uncharacterized protein</fullName>
    </submittedName>
</protein>
<evidence type="ECO:0000313" key="2">
    <source>
        <dbReference type="Proteomes" id="UP000248764"/>
    </source>
</evidence>
<accession>A0A2W2CET7</accession>
<dbReference type="EMBL" id="POTW01000018">
    <property type="protein sequence ID" value="PZF84176.1"/>
    <property type="molecule type" value="Genomic_DNA"/>
</dbReference>
<comment type="caution">
    <text evidence="1">The sequence shown here is derived from an EMBL/GenBank/DDBJ whole genome shotgun (WGS) entry which is preliminary data.</text>
</comment>